<organism evidence="1 2">
    <name type="scientific">Arachis hypogaea</name>
    <name type="common">Peanut</name>
    <dbReference type="NCBI Taxonomy" id="3818"/>
    <lineage>
        <taxon>Eukaryota</taxon>
        <taxon>Viridiplantae</taxon>
        <taxon>Streptophyta</taxon>
        <taxon>Embryophyta</taxon>
        <taxon>Tracheophyta</taxon>
        <taxon>Spermatophyta</taxon>
        <taxon>Magnoliopsida</taxon>
        <taxon>eudicotyledons</taxon>
        <taxon>Gunneridae</taxon>
        <taxon>Pentapetalae</taxon>
        <taxon>rosids</taxon>
        <taxon>fabids</taxon>
        <taxon>Fabales</taxon>
        <taxon>Fabaceae</taxon>
        <taxon>Papilionoideae</taxon>
        <taxon>50 kb inversion clade</taxon>
        <taxon>dalbergioids sensu lato</taxon>
        <taxon>Dalbergieae</taxon>
        <taxon>Pterocarpus clade</taxon>
        <taxon>Arachis</taxon>
    </lineage>
</organism>
<evidence type="ECO:0000313" key="1">
    <source>
        <dbReference type="EMBL" id="RYR04595.1"/>
    </source>
</evidence>
<accession>A0A444YRP9</accession>
<gene>
    <name evidence="1" type="ORF">Ahy_B06g084369</name>
</gene>
<keyword evidence="2" id="KW-1185">Reference proteome</keyword>
<proteinExistence type="predicted"/>
<comment type="caution">
    <text evidence="1">The sequence shown here is derived from an EMBL/GenBank/DDBJ whole genome shotgun (WGS) entry which is preliminary data.</text>
</comment>
<evidence type="ECO:0008006" key="3">
    <source>
        <dbReference type="Google" id="ProtNLM"/>
    </source>
</evidence>
<dbReference type="AlphaFoldDB" id="A0A444YRP9"/>
<dbReference type="Proteomes" id="UP000289738">
    <property type="component" value="Chromosome B06"/>
</dbReference>
<name>A0A444YRP9_ARAHY</name>
<sequence>MGECNVVVEDEEFSIGINLVLESRLSLQSKAILSLEKLITLCMSRSCKHSSQNARVWYRILTQKKGCWEIRRYNDKHTCTMWTTNSKHIISNITNSSVFQTYNQKSVSIRKYNGKYTCTMGMILQDHTKLDSDTIADAIRLLVEADPLIKKKSIIAEVQFRFNYTIRYRKAWLAK</sequence>
<reference evidence="1 2" key="1">
    <citation type="submission" date="2019-01" db="EMBL/GenBank/DDBJ databases">
        <title>Sequencing of cultivated peanut Arachis hypogaea provides insights into genome evolution and oil improvement.</title>
        <authorList>
            <person name="Chen X."/>
        </authorList>
    </citation>
    <scope>NUCLEOTIDE SEQUENCE [LARGE SCALE GENOMIC DNA]</scope>
    <source>
        <strain evidence="2">cv. Fuhuasheng</strain>
        <tissue evidence="1">Leaves</tissue>
    </source>
</reference>
<evidence type="ECO:0000313" key="2">
    <source>
        <dbReference type="Proteomes" id="UP000289738"/>
    </source>
</evidence>
<protein>
    <recommendedName>
        <fullName evidence="3">Transposase MuDR plant domain-containing protein</fullName>
    </recommendedName>
</protein>
<dbReference type="EMBL" id="SDMP01000016">
    <property type="protein sequence ID" value="RYR04595.1"/>
    <property type="molecule type" value="Genomic_DNA"/>
</dbReference>